<dbReference type="Proteomes" id="UP001488838">
    <property type="component" value="Unassembled WGS sequence"/>
</dbReference>
<reference evidence="3 4" key="1">
    <citation type="journal article" date="2023" name="bioRxiv">
        <title>Conserved and derived expression patterns and positive selection on dental genes reveal complex evolutionary context of ever-growing rodent molars.</title>
        <authorList>
            <person name="Calamari Z.T."/>
            <person name="Song A."/>
            <person name="Cohen E."/>
            <person name="Akter M."/>
            <person name="Roy R.D."/>
            <person name="Hallikas O."/>
            <person name="Christensen M.M."/>
            <person name="Li P."/>
            <person name="Marangoni P."/>
            <person name="Jernvall J."/>
            <person name="Klein O.D."/>
        </authorList>
    </citation>
    <scope>NUCLEOTIDE SEQUENCE [LARGE SCALE GENOMIC DNA]</scope>
    <source>
        <strain evidence="3">V071</strain>
    </source>
</reference>
<evidence type="ECO:0000313" key="4">
    <source>
        <dbReference type="Proteomes" id="UP001488838"/>
    </source>
</evidence>
<proteinExistence type="predicted"/>
<dbReference type="GO" id="GO:0005634">
    <property type="term" value="C:nucleus"/>
    <property type="evidence" value="ECO:0007669"/>
    <property type="project" value="TreeGrafter"/>
</dbReference>
<dbReference type="Gene3D" id="1.10.437.10">
    <property type="entry name" value="Blc2-like"/>
    <property type="match status" value="1"/>
</dbReference>
<dbReference type="PANTHER" id="PTHR36466">
    <property type="entry name" value="BCL-2-LIKE PROTEIN 15"/>
    <property type="match status" value="1"/>
</dbReference>
<gene>
    <name evidence="3" type="ORF">U0070_002834</name>
</gene>
<dbReference type="EMBL" id="JBBHLL010000196">
    <property type="protein sequence ID" value="KAK7810438.1"/>
    <property type="molecule type" value="Genomic_DNA"/>
</dbReference>
<dbReference type="InterPro" id="IPR033543">
    <property type="entry name" value="BCL2L15"/>
</dbReference>
<dbReference type="SUPFAM" id="SSF56854">
    <property type="entry name" value="Bcl-2 inhibitors of programmed cell death"/>
    <property type="match status" value="1"/>
</dbReference>
<dbReference type="AlphaFoldDB" id="A0AAW0I7M6"/>
<protein>
    <recommendedName>
        <fullName evidence="1">Bcl-2-like protein 15</fullName>
    </recommendedName>
    <alternativeName>
        <fullName evidence="2">Bcl-2 family kin</fullName>
    </alternativeName>
</protein>
<dbReference type="PANTHER" id="PTHR36466:SF1">
    <property type="entry name" value="BCL-2-LIKE PROTEIN 15"/>
    <property type="match status" value="1"/>
</dbReference>
<dbReference type="InterPro" id="IPR036834">
    <property type="entry name" value="Bcl-2-like_sf"/>
</dbReference>
<dbReference type="GO" id="GO:0042981">
    <property type="term" value="P:regulation of apoptotic process"/>
    <property type="evidence" value="ECO:0007669"/>
    <property type="project" value="InterPro"/>
</dbReference>
<name>A0AAW0I7M6_MYOGA</name>
<comment type="caution">
    <text evidence="3">The sequence shown here is derived from an EMBL/GenBank/DDBJ whole genome shotgun (WGS) entry which is preliminary data.</text>
</comment>
<sequence>MSKIKNPRTFEEQTECVMNGLLADLLTPTFQVANRNLLDDEEPYSGEDFSFDVSIIVDRLRMLGDQFSGELEASANHVIAETTRGQAGTIFEDTVQSLSMAWCAQNSTLAFERAFLAVSVKLLEYVVQKAPEMAGRMANCMTGMINGNTAVREFILEQGGWVSF</sequence>
<keyword evidence="4" id="KW-1185">Reference proteome</keyword>
<evidence type="ECO:0000256" key="1">
    <source>
        <dbReference type="ARBA" id="ARBA00067192"/>
    </source>
</evidence>
<organism evidence="3 4">
    <name type="scientific">Myodes glareolus</name>
    <name type="common">Bank vole</name>
    <name type="synonym">Clethrionomys glareolus</name>
    <dbReference type="NCBI Taxonomy" id="447135"/>
    <lineage>
        <taxon>Eukaryota</taxon>
        <taxon>Metazoa</taxon>
        <taxon>Chordata</taxon>
        <taxon>Craniata</taxon>
        <taxon>Vertebrata</taxon>
        <taxon>Euteleostomi</taxon>
        <taxon>Mammalia</taxon>
        <taxon>Eutheria</taxon>
        <taxon>Euarchontoglires</taxon>
        <taxon>Glires</taxon>
        <taxon>Rodentia</taxon>
        <taxon>Myomorpha</taxon>
        <taxon>Muroidea</taxon>
        <taxon>Cricetidae</taxon>
        <taxon>Arvicolinae</taxon>
        <taxon>Myodes</taxon>
    </lineage>
</organism>
<accession>A0AAW0I7M6</accession>
<evidence type="ECO:0000313" key="3">
    <source>
        <dbReference type="EMBL" id="KAK7810438.1"/>
    </source>
</evidence>
<dbReference type="GO" id="GO:0005829">
    <property type="term" value="C:cytosol"/>
    <property type="evidence" value="ECO:0007669"/>
    <property type="project" value="TreeGrafter"/>
</dbReference>
<dbReference type="FunFam" id="1.10.437.10:FF:000018">
    <property type="entry name" value="BCL2 like 15"/>
    <property type="match status" value="1"/>
</dbReference>
<evidence type="ECO:0000256" key="2">
    <source>
        <dbReference type="ARBA" id="ARBA00078158"/>
    </source>
</evidence>